<evidence type="ECO:0000313" key="2">
    <source>
        <dbReference type="Proteomes" id="UP000092445"/>
    </source>
</evidence>
<dbReference type="AlphaFoldDB" id="A0A1A9Z4C3"/>
<dbReference type="STRING" id="7398.A0A1A9Z4C3"/>
<accession>A0A1A9Z4C3</accession>
<evidence type="ECO:0000313" key="1">
    <source>
        <dbReference type="EnsemblMetazoa" id="GPAI003456-PA"/>
    </source>
</evidence>
<keyword evidence="2" id="KW-1185">Reference proteome</keyword>
<dbReference type="Proteomes" id="UP000092445">
    <property type="component" value="Unassembled WGS sequence"/>
</dbReference>
<name>A0A1A9Z4C3_GLOPL</name>
<dbReference type="VEuPathDB" id="VectorBase:GPAI003456"/>
<dbReference type="InterPro" id="IPR032710">
    <property type="entry name" value="NTF2-like_dom_sf"/>
</dbReference>
<proteinExistence type="predicted"/>
<sequence>MIPIRRLKSGVQTSDDKFNIGTSLPANDCCRRVLPLHGLLRSTCDNLNNKKRLGPWIQSEFVCKKIGSFSYDEDPPLAYSQIFVLKPIGATCFYAYDIFRLNIHNSAQVNAPS</sequence>
<dbReference type="SUPFAM" id="SSF54427">
    <property type="entry name" value="NTF2-like"/>
    <property type="match status" value="1"/>
</dbReference>
<dbReference type="EnsemblMetazoa" id="GPAI003456-RA">
    <property type="protein sequence ID" value="GPAI003456-PA"/>
    <property type="gene ID" value="GPAI003456"/>
</dbReference>
<reference evidence="1" key="2">
    <citation type="submission" date="2020-05" db="UniProtKB">
        <authorList>
            <consortium name="EnsemblMetazoa"/>
        </authorList>
    </citation>
    <scope>IDENTIFICATION</scope>
    <source>
        <strain evidence="1">IAEA</strain>
    </source>
</reference>
<protein>
    <submittedName>
        <fullName evidence="1">Uncharacterized protein</fullName>
    </submittedName>
</protein>
<dbReference type="Gene3D" id="3.10.450.50">
    <property type="match status" value="1"/>
</dbReference>
<organism evidence="1 2">
    <name type="scientific">Glossina pallidipes</name>
    <name type="common">Tsetse fly</name>
    <dbReference type="NCBI Taxonomy" id="7398"/>
    <lineage>
        <taxon>Eukaryota</taxon>
        <taxon>Metazoa</taxon>
        <taxon>Ecdysozoa</taxon>
        <taxon>Arthropoda</taxon>
        <taxon>Hexapoda</taxon>
        <taxon>Insecta</taxon>
        <taxon>Pterygota</taxon>
        <taxon>Neoptera</taxon>
        <taxon>Endopterygota</taxon>
        <taxon>Diptera</taxon>
        <taxon>Brachycera</taxon>
        <taxon>Muscomorpha</taxon>
        <taxon>Hippoboscoidea</taxon>
        <taxon>Glossinidae</taxon>
        <taxon>Glossina</taxon>
    </lineage>
</organism>
<reference evidence="2" key="1">
    <citation type="submission" date="2014-03" db="EMBL/GenBank/DDBJ databases">
        <authorList>
            <person name="Aksoy S."/>
            <person name="Warren W."/>
            <person name="Wilson R.K."/>
        </authorList>
    </citation>
    <scope>NUCLEOTIDE SEQUENCE [LARGE SCALE GENOMIC DNA]</scope>
    <source>
        <strain evidence="2">IAEA</strain>
    </source>
</reference>